<protein>
    <submittedName>
        <fullName evidence="1">Uncharacterized protein</fullName>
    </submittedName>
</protein>
<gene>
    <name evidence="1" type="ORF">L6452_02915</name>
</gene>
<accession>A0ACB9FLC9</accession>
<reference evidence="2" key="1">
    <citation type="journal article" date="2022" name="Mol. Ecol. Resour.">
        <title>The genomes of chicory, endive, great burdock and yacon provide insights into Asteraceae palaeo-polyploidization history and plant inulin production.</title>
        <authorList>
            <person name="Fan W."/>
            <person name="Wang S."/>
            <person name="Wang H."/>
            <person name="Wang A."/>
            <person name="Jiang F."/>
            <person name="Liu H."/>
            <person name="Zhao H."/>
            <person name="Xu D."/>
            <person name="Zhang Y."/>
        </authorList>
    </citation>
    <scope>NUCLEOTIDE SEQUENCE [LARGE SCALE GENOMIC DNA]</scope>
    <source>
        <strain evidence="2">cv. Niubang</strain>
    </source>
</reference>
<name>A0ACB9FLC9_ARCLA</name>
<keyword evidence="2" id="KW-1185">Reference proteome</keyword>
<sequence>MYNTVEEASRAYEIKKIEFEADEASKNGSNNVKNTTDKTLSSAAVSQPPKPAVLEESMGVIFQNSPLSVLDPETFSIFKKINDSTTASQTSNVETKIEDPCVVMSSVVEEALSLAKIGEDEESCELPYWELKSEDVAWMNTLRVDEQQPLTITCL</sequence>
<evidence type="ECO:0000313" key="2">
    <source>
        <dbReference type="Proteomes" id="UP001055879"/>
    </source>
</evidence>
<evidence type="ECO:0000313" key="1">
    <source>
        <dbReference type="EMBL" id="KAI3771748.1"/>
    </source>
</evidence>
<reference evidence="1 2" key="2">
    <citation type="journal article" date="2022" name="Mol. Ecol. Resour.">
        <title>The genomes of chicory, endive, great burdock and yacon provide insights into Asteraceae paleo-polyploidization history and plant inulin production.</title>
        <authorList>
            <person name="Fan W."/>
            <person name="Wang S."/>
            <person name="Wang H."/>
            <person name="Wang A."/>
            <person name="Jiang F."/>
            <person name="Liu H."/>
            <person name="Zhao H."/>
            <person name="Xu D."/>
            <person name="Zhang Y."/>
        </authorList>
    </citation>
    <scope>NUCLEOTIDE SEQUENCE [LARGE SCALE GENOMIC DNA]</scope>
    <source>
        <strain evidence="2">cv. Niubang</strain>
    </source>
</reference>
<organism evidence="1 2">
    <name type="scientific">Arctium lappa</name>
    <name type="common">Greater burdock</name>
    <name type="synonym">Lappa major</name>
    <dbReference type="NCBI Taxonomy" id="4217"/>
    <lineage>
        <taxon>Eukaryota</taxon>
        <taxon>Viridiplantae</taxon>
        <taxon>Streptophyta</taxon>
        <taxon>Embryophyta</taxon>
        <taxon>Tracheophyta</taxon>
        <taxon>Spermatophyta</taxon>
        <taxon>Magnoliopsida</taxon>
        <taxon>eudicotyledons</taxon>
        <taxon>Gunneridae</taxon>
        <taxon>Pentapetalae</taxon>
        <taxon>asterids</taxon>
        <taxon>campanulids</taxon>
        <taxon>Asterales</taxon>
        <taxon>Asteraceae</taxon>
        <taxon>Carduoideae</taxon>
        <taxon>Cardueae</taxon>
        <taxon>Arctiinae</taxon>
        <taxon>Arctium</taxon>
    </lineage>
</organism>
<dbReference type="Proteomes" id="UP001055879">
    <property type="component" value="Linkage Group LG01"/>
</dbReference>
<dbReference type="EMBL" id="CM042047">
    <property type="protein sequence ID" value="KAI3771748.1"/>
    <property type="molecule type" value="Genomic_DNA"/>
</dbReference>
<proteinExistence type="predicted"/>
<comment type="caution">
    <text evidence="1">The sequence shown here is derived from an EMBL/GenBank/DDBJ whole genome shotgun (WGS) entry which is preliminary data.</text>
</comment>